<organism evidence="1 2">
    <name type="scientific">Racocetra fulgida</name>
    <dbReference type="NCBI Taxonomy" id="60492"/>
    <lineage>
        <taxon>Eukaryota</taxon>
        <taxon>Fungi</taxon>
        <taxon>Fungi incertae sedis</taxon>
        <taxon>Mucoromycota</taxon>
        <taxon>Glomeromycotina</taxon>
        <taxon>Glomeromycetes</taxon>
        <taxon>Diversisporales</taxon>
        <taxon>Gigasporaceae</taxon>
        <taxon>Racocetra</taxon>
    </lineage>
</organism>
<dbReference type="OrthoDB" id="10612967at2759"/>
<keyword evidence="2" id="KW-1185">Reference proteome</keyword>
<evidence type="ECO:0000313" key="2">
    <source>
        <dbReference type="Proteomes" id="UP000789396"/>
    </source>
</evidence>
<evidence type="ECO:0000313" key="1">
    <source>
        <dbReference type="EMBL" id="CAG8540738.1"/>
    </source>
</evidence>
<name>A0A9N9ASI5_9GLOM</name>
<proteinExistence type="predicted"/>
<protein>
    <submittedName>
        <fullName evidence="1">1467_t:CDS:1</fullName>
    </submittedName>
</protein>
<comment type="caution">
    <text evidence="1">The sequence shown here is derived from an EMBL/GenBank/DDBJ whole genome shotgun (WGS) entry which is preliminary data.</text>
</comment>
<accession>A0A9N9ASI5</accession>
<feature type="non-terminal residue" evidence="1">
    <location>
        <position position="68"/>
    </location>
</feature>
<reference evidence="1" key="1">
    <citation type="submission" date="2021-06" db="EMBL/GenBank/DDBJ databases">
        <authorList>
            <person name="Kallberg Y."/>
            <person name="Tangrot J."/>
            <person name="Rosling A."/>
        </authorList>
    </citation>
    <scope>NUCLEOTIDE SEQUENCE</scope>
    <source>
        <strain evidence="1">IN212</strain>
    </source>
</reference>
<dbReference type="Proteomes" id="UP000789396">
    <property type="component" value="Unassembled WGS sequence"/>
</dbReference>
<gene>
    <name evidence="1" type="ORF">RFULGI_LOCUS4211</name>
</gene>
<dbReference type="EMBL" id="CAJVPZ010004077">
    <property type="protein sequence ID" value="CAG8540738.1"/>
    <property type="molecule type" value="Genomic_DNA"/>
</dbReference>
<dbReference type="AlphaFoldDB" id="A0A9N9ASI5"/>
<sequence length="68" mass="8014">MTTAISSSEAFNNIDENPGEVRNYIEENRLADMEEEIETVERKRYRQATWAPNKKPYLMYLPLSNESE</sequence>